<feature type="transmembrane region" description="Helical" evidence="7">
    <location>
        <begin position="111"/>
        <end position="144"/>
    </location>
</feature>
<comment type="similarity">
    <text evidence="3 7">Belongs to the PRA1 family.</text>
</comment>
<reference evidence="8 9" key="1">
    <citation type="journal article" date="2021" name="Commun. Biol.">
        <title>The genome of Shorea leprosula (Dipterocarpaceae) highlights the ecological relevance of drought in aseasonal tropical rainforests.</title>
        <authorList>
            <person name="Ng K.K.S."/>
            <person name="Kobayashi M.J."/>
            <person name="Fawcett J.A."/>
            <person name="Hatakeyama M."/>
            <person name="Paape T."/>
            <person name="Ng C.H."/>
            <person name="Ang C.C."/>
            <person name="Tnah L.H."/>
            <person name="Lee C.T."/>
            <person name="Nishiyama T."/>
            <person name="Sese J."/>
            <person name="O'Brien M.J."/>
            <person name="Copetti D."/>
            <person name="Mohd Noor M.I."/>
            <person name="Ong R.C."/>
            <person name="Putra M."/>
            <person name="Sireger I.Z."/>
            <person name="Indrioko S."/>
            <person name="Kosugi Y."/>
            <person name="Izuno A."/>
            <person name="Isagi Y."/>
            <person name="Lee S.L."/>
            <person name="Shimizu K.K."/>
        </authorList>
    </citation>
    <scope>NUCLEOTIDE SEQUENCE [LARGE SCALE GENOMIC DNA]</scope>
    <source>
        <strain evidence="8">214</strain>
    </source>
</reference>
<comment type="function">
    <text evidence="1 7">May be involved in both secretory and endocytic intracellular trafficking in the endosomal/prevacuolar compartments.</text>
</comment>
<dbReference type="Pfam" id="PF03208">
    <property type="entry name" value="PRA1"/>
    <property type="match status" value="1"/>
</dbReference>
<evidence type="ECO:0000313" key="9">
    <source>
        <dbReference type="Proteomes" id="UP001054252"/>
    </source>
</evidence>
<comment type="caution">
    <text evidence="8">The sequence shown here is derived from an EMBL/GenBank/DDBJ whole genome shotgun (WGS) entry which is preliminary data.</text>
</comment>
<proteinExistence type="inferred from homology"/>
<keyword evidence="4 7" id="KW-0812">Transmembrane</keyword>
<feature type="transmembrane region" description="Helical" evidence="7">
    <location>
        <begin position="58"/>
        <end position="91"/>
    </location>
</feature>
<dbReference type="GO" id="GO:0005794">
    <property type="term" value="C:Golgi apparatus"/>
    <property type="evidence" value="ECO:0007669"/>
    <property type="project" value="TreeGrafter"/>
</dbReference>
<keyword evidence="5 7" id="KW-1133">Transmembrane helix</keyword>
<name>A0AAV5HC43_9ROSI</name>
<keyword evidence="6 7" id="KW-0472">Membrane</keyword>
<dbReference type="GO" id="GO:0016192">
    <property type="term" value="P:vesicle-mediated transport"/>
    <property type="evidence" value="ECO:0007669"/>
    <property type="project" value="TreeGrafter"/>
</dbReference>
<evidence type="ECO:0000256" key="1">
    <source>
        <dbReference type="ARBA" id="ARBA00002501"/>
    </source>
</evidence>
<evidence type="ECO:0000256" key="5">
    <source>
        <dbReference type="ARBA" id="ARBA00022989"/>
    </source>
</evidence>
<evidence type="ECO:0000256" key="7">
    <source>
        <dbReference type="RuleBase" id="RU363107"/>
    </source>
</evidence>
<organism evidence="8 9">
    <name type="scientific">Rubroshorea leprosula</name>
    <dbReference type="NCBI Taxonomy" id="152421"/>
    <lineage>
        <taxon>Eukaryota</taxon>
        <taxon>Viridiplantae</taxon>
        <taxon>Streptophyta</taxon>
        <taxon>Embryophyta</taxon>
        <taxon>Tracheophyta</taxon>
        <taxon>Spermatophyta</taxon>
        <taxon>Magnoliopsida</taxon>
        <taxon>eudicotyledons</taxon>
        <taxon>Gunneridae</taxon>
        <taxon>Pentapetalae</taxon>
        <taxon>rosids</taxon>
        <taxon>malvids</taxon>
        <taxon>Malvales</taxon>
        <taxon>Dipterocarpaceae</taxon>
        <taxon>Rubroshorea</taxon>
    </lineage>
</organism>
<evidence type="ECO:0000256" key="3">
    <source>
        <dbReference type="ARBA" id="ARBA00006483"/>
    </source>
</evidence>
<dbReference type="GO" id="GO:0016020">
    <property type="term" value="C:membrane"/>
    <property type="evidence" value="ECO:0007669"/>
    <property type="project" value="UniProtKB-SubCell"/>
</dbReference>
<sequence>MSSQYPPPTTAFLTGASRSSSFTRRPWREFLSVSSFARPYSCGEATVRIKRNLYYFRVNYAMILLVILFLSLLWHPVSMIVFLVIFVAWFFLYFGRDEPLEVFNRTINDRLVLGVLGVITIVALVLTGVWLNVLVSILIGAFLVGLHAAFRGTDDLYHDETEAGEGGLFSVVGSRMTRAGYGRVSSIEV</sequence>
<evidence type="ECO:0000313" key="8">
    <source>
        <dbReference type="EMBL" id="GKU86373.1"/>
    </source>
</evidence>
<comment type="subcellular location">
    <subcellularLocation>
        <location evidence="2">Endomembrane system</location>
        <topology evidence="2">Multi-pass membrane protein</topology>
    </subcellularLocation>
    <subcellularLocation>
        <location evidence="7">Membrane</location>
        <topology evidence="7">Multi-pass membrane protein</topology>
    </subcellularLocation>
</comment>
<dbReference type="InterPro" id="IPR004895">
    <property type="entry name" value="Prenylated_rab_accept_PRA1"/>
</dbReference>
<evidence type="ECO:0000256" key="6">
    <source>
        <dbReference type="ARBA" id="ARBA00023136"/>
    </source>
</evidence>
<dbReference type="Proteomes" id="UP001054252">
    <property type="component" value="Unassembled WGS sequence"/>
</dbReference>
<dbReference type="GO" id="GO:0005783">
    <property type="term" value="C:endoplasmic reticulum"/>
    <property type="evidence" value="ECO:0007669"/>
    <property type="project" value="UniProtKB-ARBA"/>
</dbReference>
<keyword evidence="7" id="KW-0813">Transport</keyword>
<dbReference type="EMBL" id="BPVZ01000001">
    <property type="protein sequence ID" value="GKU86373.1"/>
    <property type="molecule type" value="Genomic_DNA"/>
</dbReference>
<evidence type="ECO:0000256" key="4">
    <source>
        <dbReference type="ARBA" id="ARBA00022692"/>
    </source>
</evidence>
<evidence type="ECO:0000256" key="2">
    <source>
        <dbReference type="ARBA" id="ARBA00004127"/>
    </source>
</evidence>
<dbReference type="AlphaFoldDB" id="A0AAV5HC43"/>
<gene>
    <name evidence="8" type="ORF">SLEP1_g907</name>
</gene>
<dbReference type="PANTHER" id="PTHR19317">
    <property type="entry name" value="PRENYLATED RAB ACCEPTOR 1-RELATED"/>
    <property type="match status" value="1"/>
</dbReference>
<keyword evidence="9" id="KW-1185">Reference proteome</keyword>
<protein>
    <recommendedName>
        <fullName evidence="7">PRA1 family protein</fullName>
    </recommendedName>
</protein>
<accession>A0AAV5HC43</accession>
<dbReference type="PANTHER" id="PTHR19317:SF84">
    <property type="entry name" value="PRA1 FAMILY PROTEIN"/>
    <property type="match status" value="1"/>
</dbReference>